<gene>
    <name evidence="4" type="ORF">GR170_11210</name>
</gene>
<dbReference type="PANTHER" id="PTHR43420:SF12">
    <property type="entry name" value="N-ACETYLTRANSFERASE DOMAIN-CONTAINING PROTEIN"/>
    <property type="match status" value="1"/>
</dbReference>
<dbReference type="PANTHER" id="PTHR43420">
    <property type="entry name" value="ACETYLTRANSFERASE"/>
    <property type="match status" value="1"/>
</dbReference>
<proteinExistence type="predicted"/>
<dbReference type="RefSeq" id="WP_160894534.1">
    <property type="nucleotide sequence ID" value="NZ_WUMU01000012.1"/>
</dbReference>
<keyword evidence="5" id="KW-1185">Reference proteome</keyword>
<evidence type="ECO:0000259" key="3">
    <source>
        <dbReference type="PROSITE" id="PS51186"/>
    </source>
</evidence>
<reference evidence="4 5" key="1">
    <citation type="submission" date="2019-12" db="EMBL/GenBank/DDBJ databases">
        <authorList>
            <person name="Li M."/>
        </authorList>
    </citation>
    <scope>NUCLEOTIDE SEQUENCE [LARGE SCALE GENOMIC DNA]</scope>
    <source>
        <strain evidence="4 5">GBMRC 2024</strain>
    </source>
</reference>
<evidence type="ECO:0000313" key="5">
    <source>
        <dbReference type="Proteomes" id="UP000477911"/>
    </source>
</evidence>
<comment type="caution">
    <text evidence="4">The sequence shown here is derived from an EMBL/GenBank/DDBJ whole genome shotgun (WGS) entry which is preliminary data.</text>
</comment>
<dbReference type="CDD" id="cd04301">
    <property type="entry name" value="NAT_SF"/>
    <property type="match status" value="1"/>
</dbReference>
<dbReference type="EMBL" id="WUMU01000012">
    <property type="protein sequence ID" value="MXN18404.1"/>
    <property type="molecule type" value="Genomic_DNA"/>
</dbReference>
<dbReference type="Gene3D" id="3.40.630.30">
    <property type="match status" value="1"/>
</dbReference>
<dbReference type="InterPro" id="IPR050680">
    <property type="entry name" value="YpeA/RimI_acetyltransf"/>
</dbReference>
<dbReference type="GO" id="GO:0016747">
    <property type="term" value="F:acyltransferase activity, transferring groups other than amino-acyl groups"/>
    <property type="evidence" value="ECO:0007669"/>
    <property type="project" value="InterPro"/>
</dbReference>
<feature type="domain" description="N-acetyltransferase" evidence="3">
    <location>
        <begin position="1"/>
        <end position="139"/>
    </location>
</feature>
<dbReference type="InterPro" id="IPR016181">
    <property type="entry name" value="Acyl_CoA_acyltransferase"/>
</dbReference>
<evidence type="ECO:0000256" key="1">
    <source>
        <dbReference type="ARBA" id="ARBA00022679"/>
    </source>
</evidence>
<sequence>MSPDTAGLARLHALCFSTPRPWAAHEFAQLLGDPANFLLREPSGFLLGRVILDEAEVLTLAVDPDARRQGTGRVLMARFEAEALLRKAANAFLEVAADNDAAINLYLAAGFRLTGRRPRYYRAPDGSSKDAEIMGKPLG</sequence>
<dbReference type="InterPro" id="IPR000182">
    <property type="entry name" value="GNAT_dom"/>
</dbReference>
<protein>
    <submittedName>
        <fullName evidence="4">GNAT family N-acetyltransferase</fullName>
    </submittedName>
</protein>
<dbReference type="Proteomes" id="UP000477911">
    <property type="component" value="Unassembled WGS sequence"/>
</dbReference>
<keyword evidence="1 4" id="KW-0808">Transferase</keyword>
<dbReference type="SUPFAM" id="SSF55729">
    <property type="entry name" value="Acyl-CoA N-acyltransferases (Nat)"/>
    <property type="match status" value="1"/>
</dbReference>
<dbReference type="AlphaFoldDB" id="A0A6L7G210"/>
<organism evidence="4 5">
    <name type="scientific">Pseudooceanicola albus</name>
    <dbReference type="NCBI Taxonomy" id="2692189"/>
    <lineage>
        <taxon>Bacteria</taxon>
        <taxon>Pseudomonadati</taxon>
        <taxon>Pseudomonadota</taxon>
        <taxon>Alphaproteobacteria</taxon>
        <taxon>Rhodobacterales</taxon>
        <taxon>Paracoccaceae</taxon>
        <taxon>Pseudooceanicola</taxon>
    </lineage>
</organism>
<evidence type="ECO:0000256" key="2">
    <source>
        <dbReference type="ARBA" id="ARBA00023315"/>
    </source>
</evidence>
<dbReference type="PROSITE" id="PS51186">
    <property type="entry name" value="GNAT"/>
    <property type="match status" value="1"/>
</dbReference>
<evidence type="ECO:0000313" key="4">
    <source>
        <dbReference type="EMBL" id="MXN18404.1"/>
    </source>
</evidence>
<accession>A0A6L7G210</accession>
<name>A0A6L7G210_9RHOB</name>
<keyword evidence="2" id="KW-0012">Acyltransferase</keyword>
<dbReference type="Pfam" id="PF00583">
    <property type="entry name" value="Acetyltransf_1"/>
    <property type="match status" value="1"/>
</dbReference>